<reference evidence="1 2" key="1">
    <citation type="journal article" date="2014" name="BMC Genomics">
        <title>Comparison of environmental and isolate Sulfobacillus genomes reveals diverse carbon, sulfur, nitrogen, and hydrogen metabolisms.</title>
        <authorList>
            <person name="Justice N.B."/>
            <person name="Norman A."/>
            <person name="Brown C.T."/>
            <person name="Singh A."/>
            <person name="Thomas B.C."/>
            <person name="Banfield J.F."/>
        </authorList>
    </citation>
    <scope>NUCLEOTIDE SEQUENCE [LARGE SCALE GENOMIC DNA]</scope>
    <source>
        <strain evidence="1">AMDSBA1</strain>
    </source>
</reference>
<dbReference type="InterPro" id="IPR035069">
    <property type="entry name" value="TTHA1013/TTHA0281-like"/>
</dbReference>
<name>A0A2T2WR46_9FIRM</name>
<dbReference type="EMBL" id="PXYT01000069">
    <property type="protein sequence ID" value="PSR24715.1"/>
    <property type="molecule type" value="Genomic_DNA"/>
</dbReference>
<gene>
    <name evidence="1" type="ORF">C7B43_18345</name>
</gene>
<accession>A0A2T2WR46</accession>
<dbReference type="Gene3D" id="3.30.160.250">
    <property type="match status" value="1"/>
</dbReference>
<evidence type="ECO:0008006" key="3">
    <source>
        <dbReference type="Google" id="ProtNLM"/>
    </source>
</evidence>
<dbReference type="Proteomes" id="UP000242699">
    <property type="component" value="Unassembled WGS sequence"/>
</dbReference>
<evidence type="ECO:0000313" key="2">
    <source>
        <dbReference type="Proteomes" id="UP000242699"/>
    </source>
</evidence>
<comment type="caution">
    <text evidence="1">The sequence shown here is derived from an EMBL/GenBank/DDBJ whole genome shotgun (WGS) entry which is preliminary data.</text>
</comment>
<proteinExistence type="predicted"/>
<sequence>MAKQMTVSVEIVPQEDSPGYLALCPTIPGCHAEGSTIGEALDRVIDVARALLEAMHEDGVPWPATLADNDGVPVKGQMTVLVK</sequence>
<organism evidence="1 2">
    <name type="scientific">Sulfobacillus benefaciens</name>
    <dbReference type="NCBI Taxonomy" id="453960"/>
    <lineage>
        <taxon>Bacteria</taxon>
        <taxon>Bacillati</taxon>
        <taxon>Bacillota</taxon>
        <taxon>Clostridia</taxon>
        <taxon>Eubacteriales</taxon>
        <taxon>Clostridiales Family XVII. Incertae Sedis</taxon>
        <taxon>Sulfobacillus</taxon>
    </lineage>
</organism>
<dbReference type="SUPFAM" id="SSF143100">
    <property type="entry name" value="TTHA1013/TTHA0281-like"/>
    <property type="match status" value="1"/>
</dbReference>
<protein>
    <recommendedName>
        <fullName evidence="3">Type II toxin-antitoxin system HicB family antitoxin</fullName>
    </recommendedName>
</protein>
<evidence type="ECO:0000313" key="1">
    <source>
        <dbReference type="EMBL" id="PSR24715.1"/>
    </source>
</evidence>
<dbReference type="AlphaFoldDB" id="A0A2T2WR46"/>